<proteinExistence type="predicted"/>
<dbReference type="EMBL" id="FNON01000006">
    <property type="protein sequence ID" value="SDY71046.1"/>
    <property type="molecule type" value="Genomic_DNA"/>
</dbReference>
<dbReference type="InterPro" id="IPR012551">
    <property type="entry name" value="DUF1707_SHOCT-like"/>
</dbReference>
<gene>
    <name evidence="3" type="ORF">SAMN05421504_106472</name>
</gene>
<feature type="domain" description="DUF1707" evidence="2">
    <location>
        <begin position="1"/>
        <end position="53"/>
    </location>
</feature>
<organism evidence="3 4">
    <name type="scientific">Amycolatopsis xylanica</name>
    <dbReference type="NCBI Taxonomy" id="589385"/>
    <lineage>
        <taxon>Bacteria</taxon>
        <taxon>Bacillati</taxon>
        <taxon>Actinomycetota</taxon>
        <taxon>Actinomycetes</taxon>
        <taxon>Pseudonocardiales</taxon>
        <taxon>Pseudonocardiaceae</taxon>
        <taxon>Amycolatopsis</taxon>
    </lineage>
</organism>
<dbReference type="STRING" id="589385.SAMN05421504_106472"/>
<keyword evidence="1" id="KW-1133">Transmembrane helix</keyword>
<feature type="transmembrane region" description="Helical" evidence="1">
    <location>
        <begin position="84"/>
        <end position="114"/>
    </location>
</feature>
<keyword evidence="1" id="KW-0472">Membrane</keyword>
<dbReference type="RefSeq" id="WP_091294272.1">
    <property type="nucleotide sequence ID" value="NZ_FNON01000006.1"/>
</dbReference>
<evidence type="ECO:0000256" key="1">
    <source>
        <dbReference type="SAM" id="Phobius"/>
    </source>
</evidence>
<accession>A0A1H3M386</accession>
<evidence type="ECO:0000259" key="2">
    <source>
        <dbReference type="Pfam" id="PF08044"/>
    </source>
</evidence>
<protein>
    <recommendedName>
        <fullName evidence="2">DUF1707 domain-containing protein</fullName>
    </recommendedName>
</protein>
<reference evidence="3 4" key="1">
    <citation type="submission" date="2016-10" db="EMBL/GenBank/DDBJ databases">
        <authorList>
            <person name="de Groot N.N."/>
        </authorList>
    </citation>
    <scope>NUCLEOTIDE SEQUENCE [LARGE SCALE GENOMIC DNA]</scope>
    <source>
        <strain evidence="3 4">CPCC 202699</strain>
    </source>
</reference>
<dbReference type="OrthoDB" id="3534574at2"/>
<keyword evidence="1" id="KW-0812">Transmembrane</keyword>
<evidence type="ECO:0000313" key="4">
    <source>
        <dbReference type="Proteomes" id="UP000199515"/>
    </source>
</evidence>
<dbReference type="Proteomes" id="UP000199515">
    <property type="component" value="Unassembled WGS sequence"/>
</dbReference>
<name>A0A1H3M386_9PSEU</name>
<dbReference type="AlphaFoldDB" id="A0A1H3M386"/>
<sequence length="119" mass="12805">MRLSDAERQDAMDVLGEHVRTGRLDIDEFGTRSAKITQAKTVAELEPLFDDLPSPRPSVLVRGAVAEPVSAAPARWRNVGVVPIAAVLAIGVIVLTRGAGWFVVFLIPVVVLLLSPGRR</sequence>
<keyword evidence="4" id="KW-1185">Reference proteome</keyword>
<evidence type="ECO:0000313" key="3">
    <source>
        <dbReference type="EMBL" id="SDY71046.1"/>
    </source>
</evidence>
<dbReference type="Pfam" id="PF08044">
    <property type="entry name" value="DUF1707"/>
    <property type="match status" value="1"/>
</dbReference>